<dbReference type="Pfam" id="PF01037">
    <property type="entry name" value="AsnC_trans_reg"/>
    <property type="match status" value="1"/>
</dbReference>
<dbReference type="Gene3D" id="3.30.70.920">
    <property type="match status" value="1"/>
</dbReference>
<evidence type="ECO:0000313" key="3">
    <source>
        <dbReference type="Proteomes" id="UP000070373"/>
    </source>
</evidence>
<keyword evidence="3" id="KW-1185">Reference proteome</keyword>
<sequence length="75" mass="8285">MQAIIYVRTDPGKPLDLLKKIREMKGVKFAAATTGRFDLVLRVEADDIEAVGEKVVGEIHDLEGVRYTETSPIVA</sequence>
<accession>A0A133UEG2</accession>
<dbReference type="InterPro" id="IPR011008">
    <property type="entry name" value="Dimeric_a/b-barrel"/>
</dbReference>
<dbReference type="InterPro" id="IPR019887">
    <property type="entry name" value="Tscrpt_reg_AsnC/Lrp_C"/>
</dbReference>
<name>A0A133UEG2_9EURY</name>
<dbReference type="SUPFAM" id="SSF54909">
    <property type="entry name" value="Dimeric alpha+beta barrel"/>
    <property type="match status" value="1"/>
</dbReference>
<dbReference type="Proteomes" id="UP000070373">
    <property type="component" value="Unassembled WGS sequence"/>
</dbReference>
<comment type="caution">
    <text evidence="2">The sequence shown here is derived from an EMBL/GenBank/DDBJ whole genome shotgun (WGS) entry which is preliminary data.</text>
</comment>
<organism evidence="2 3">
    <name type="scientific">candidate division MSBL1 archaeon SCGC-AAA259E17</name>
    <dbReference type="NCBI Taxonomy" id="1698263"/>
    <lineage>
        <taxon>Archaea</taxon>
        <taxon>Methanobacteriati</taxon>
        <taxon>Methanobacteriota</taxon>
        <taxon>candidate division MSBL1</taxon>
    </lineage>
</organism>
<dbReference type="EMBL" id="LHXN01000043">
    <property type="protein sequence ID" value="KXA92575.1"/>
    <property type="molecule type" value="Genomic_DNA"/>
</dbReference>
<proteinExistence type="predicted"/>
<reference evidence="2 3" key="1">
    <citation type="journal article" date="2016" name="Sci. Rep.">
        <title>Metabolic traits of an uncultured archaeal lineage -MSBL1- from brine pools of the Red Sea.</title>
        <authorList>
            <person name="Mwirichia R."/>
            <person name="Alam I."/>
            <person name="Rashid M."/>
            <person name="Vinu M."/>
            <person name="Ba-Alawi W."/>
            <person name="Anthony Kamau A."/>
            <person name="Kamanda Ngugi D."/>
            <person name="Goker M."/>
            <person name="Klenk H.P."/>
            <person name="Bajic V."/>
            <person name="Stingl U."/>
        </authorList>
    </citation>
    <scope>NUCLEOTIDE SEQUENCE [LARGE SCALE GENOMIC DNA]</scope>
    <source>
        <strain evidence="2">SCGC-AAA259E17</strain>
    </source>
</reference>
<evidence type="ECO:0000313" key="2">
    <source>
        <dbReference type="EMBL" id="KXA92575.1"/>
    </source>
</evidence>
<evidence type="ECO:0000259" key="1">
    <source>
        <dbReference type="Pfam" id="PF01037"/>
    </source>
</evidence>
<feature type="domain" description="Transcription regulator AsnC/Lrp ligand binding" evidence="1">
    <location>
        <begin position="7"/>
        <end position="73"/>
    </location>
</feature>
<dbReference type="AlphaFoldDB" id="A0A133UEG2"/>
<gene>
    <name evidence="2" type="ORF">AKJ64_02800</name>
</gene>
<protein>
    <recommendedName>
        <fullName evidence="1">Transcription regulator AsnC/Lrp ligand binding domain-containing protein</fullName>
    </recommendedName>
</protein>